<evidence type="ECO:0000313" key="4">
    <source>
        <dbReference type="Proteomes" id="UP000078572"/>
    </source>
</evidence>
<evidence type="ECO:0000256" key="1">
    <source>
        <dbReference type="SAM" id="MobiDB-lite"/>
    </source>
</evidence>
<reference evidence="2" key="1">
    <citation type="submission" date="2016-06" db="EMBL/GenBank/DDBJ databases">
        <authorList>
            <person name="Kjaerup R.B."/>
            <person name="Dalgaard T.S."/>
            <person name="Juul-Madsen H.R."/>
        </authorList>
    </citation>
    <scope>NUCLEOTIDE SEQUENCE [LARGE SCALE GENOMIC DNA]</scope>
    <source>
        <strain evidence="2">ATCC 49129</strain>
    </source>
</reference>
<sequence length="301" mass="33101">MTYCVAMRLDAGLVFLSDSRTNAGVDAISTFRKMTVFEREGDRVMVLLTAGNLAISQAVRQVLTEARDKPRSLWTARDMFEAATIVGEAVREVYDREADALAKAKIDFNVSIIFGGQIGAERPRLFNVYAAGNFIEATPENPYFQIGEAKYGKPIIDRVVSPGLPLDEAAKCALISMDSTLKSNISVGLPLDLLVYETNSLRVTRFVAIDEENPYFTMIRGTWGKRLRQVFAEIDDPDWETDTSPTHPLRREGHPSTKVAPVRIAPPVADAPATPERAPGPVFEQVSTLQRVAGSGSQESH</sequence>
<keyword evidence="4" id="KW-1185">Reference proteome</keyword>
<accession>A0A191ZXG9</accession>
<evidence type="ECO:0000313" key="2">
    <source>
        <dbReference type="EMBL" id="ANJ72809.1"/>
    </source>
</evidence>
<dbReference type="Proteomes" id="UP000575469">
    <property type="component" value="Unassembled WGS sequence"/>
</dbReference>
<dbReference type="EMBL" id="CP016022">
    <property type="protein sequence ID" value="ANJ72809.1"/>
    <property type="molecule type" value="Genomic_DNA"/>
</dbReference>
<dbReference type="PIRSF" id="PIRSF009120">
    <property type="entry name" value="UCP009120_prtse"/>
    <property type="match status" value="1"/>
</dbReference>
<dbReference type="RefSeq" id="WP_031329134.1">
    <property type="nucleotide sequence ID" value="NZ_CP012605.1"/>
</dbReference>
<dbReference type="STRING" id="190721.ACS15_2277"/>
<dbReference type="GO" id="GO:0051603">
    <property type="term" value="P:proteolysis involved in protein catabolic process"/>
    <property type="evidence" value="ECO:0007669"/>
    <property type="project" value="InterPro"/>
</dbReference>
<dbReference type="AlphaFoldDB" id="A0A191ZXG9"/>
<dbReference type="InterPro" id="IPR001353">
    <property type="entry name" value="Proteasome_sua/b"/>
</dbReference>
<dbReference type="Gene3D" id="3.60.20.10">
    <property type="entry name" value="Glutamine Phosphoribosylpyrophosphate, subunit 1, domain 1"/>
    <property type="match status" value="1"/>
</dbReference>
<proteinExistence type="predicted"/>
<dbReference type="OrthoDB" id="9786336at2"/>
<protein>
    <submittedName>
        <fullName evidence="2">Peptidase</fullName>
    </submittedName>
</protein>
<feature type="region of interest" description="Disordered" evidence="1">
    <location>
        <begin position="237"/>
        <end position="284"/>
    </location>
</feature>
<dbReference type="SUPFAM" id="SSF56235">
    <property type="entry name" value="N-terminal nucleophile aminohydrolases (Ntn hydrolases)"/>
    <property type="match status" value="1"/>
</dbReference>
<gene>
    <name evidence="2" type="ORF">A9Y76_10160</name>
    <name evidence="3" type="ORF">HGR00_02840</name>
</gene>
<evidence type="ECO:0000313" key="3">
    <source>
        <dbReference type="EMBL" id="NMV36843.1"/>
    </source>
</evidence>
<dbReference type="Proteomes" id="UP000078572">
    <property type="component" value="Chromosome 1"/>
</dbReference>
<dbReference type="Pfam" id="PF00227">
    <property type="entry name" value="Proteasome"/>
    <property type="match status" value="1"/>
</dbReference>
<reference evidence="3 5" key="3">
    <citation type="submission" date="2020-04" db="EMBL/GenBank/DDBJ databases">
        <title>Ralstonia insidiosa genome sequencing and assembly.</title>
        <authorList>
            <person name="Martins R.C.R."/>
            <person name="Perdigao-Neto L.V."/>
            <person name="Levin A.S.S."/>
            <person name="Costa S.F."/>
        </authorList>
    </citation>
    <scope>NUCLEOTIDE SEQUENCE [LARGE SCALE GENOMIC DNA]</scope>
    <source>
        <strain evidence="3 5">5047</strain>
    </source>
</reference>
<dbReference type="GeneID" id="61526382"/>
<evidence type="ECO:0000313" key="5">
    <source>
        <dbReference type="Proteomes" id="UP000575469"/>
    </source>
</evidence>
<dbReference type="InterPro" id="IPR029055">
    <property type="entry name" value="Ntn_hydrolases_N"/>
</dbReference>
<dbReference type="InterPro" id="IPR016545">
    <property type="entry name" value="UCP009120_prtse"/>
</dbReference>
<dbReference type="GO" id="GO:0005839">
    <property type="term" value="C:proteasome core complex"/>
    <property type="evidence" value="ECO:0007669"/>
    <property type="project" value="InterPro"/>
</dbReference>
<reference evidence="4" key="2">
    <citation type="submission" date="2016-06" db="EMBL/GenBank/DDBJ databases">
        <authorList>
            <person name="Xu Y."/>
            <person name="Nagy A."/>
            <person name="Yan X."/>
            <person name="Kim S.W."/>
            <person name="Haley B."/>
            <person name="Liu N.T."/>
            <person name="Nou X."/>
        </authorList>
    </citation>
    <scope>NUCLEOTIDE SEQUENCE [LARGE SCALE GENOMIC DNA]</scope>
    <source>
        <strain evidence="4">ATCC 49129</strain>
    </source>
</reference>
<dbReference type="EMBL" id="JABBZM010000002">
    <property type="protein sequence ID" value="NMV36843.1"/>
    <property type="molecule type" value="Genomic_DNA"/>
</dbReference>
<name>A0A191ZXG9_9RALS</name>
<organism evidence="2 4">
    <name type="scientific">Ralstonia insidiosa</name>
    <dbReference type="NCBI Taxonomy" id="190721"/>
    <lineage>
        <taxon>Bacteria</taxon>
        <taxon>Pseudomonadati</taxon>
        <taxon>Pseudomonadota</taxon>
        <taxon>Betaproteobacteria</taxon>
        <taxon>Burkholderiales</taxon>
        <taxon>Burkholderiaceae</taxon>
        <taxon>Ralstonia</taxon>
    </lineage>
</organism>
<dbReference type="CDD" id="cd03765">
    <property type="entry name" value="proteasome_beta_bacterial"/>
    <property type="match status" value="1"/>
</dbReference>